<keyword evidence="5 10" id="KW-0997">Cell inner membrane</keyword>
<evidence type="ECO:0000256" key="10">
    <source>
        <dbReference type="RuleBase" id="RU362123"/>
    </source>
</evidence>
<keyword evidence="6 10" id="KW-0812">Transmembrane</keyword>
<dbReference type="PANTHER" id="PTHR33446:SF2">
    <property type="entry name" value="PROTEIN TONB"/>
    <property type="match status" value="1"/>
</dbReference>
<keyword evidence="10" id="KW-0735">Signal-anchor</keyword>
<dbReference type="Gene3D" id="3.30.1150.10">
    <property type="match status" value="1"/>
</dbReference>
<protein>
    <recommendedName>
        <fullName evidence="10">Protein TonB</fullName>
    </recommendedName>
</protein>
<keyword evidence="8 10" id="KW-1133">Transmembrane helix</keyword>
<evidence type="ECO:0000259" key="12">
    <source>
        <dbReference type="PROSITE" id="PS52015"/>
    </source>
</evidence>
<feature type="region of interest" description="Disordered" evidence="11">
    <location>
        <begin position="129"/>
        <end position="152"/>
    </location>
</feature>
<evidence type="ECO:0000256" key="11">
    <source>
        <dbReference type="SAM" id="MobiDB-lite"/>
    </source>
</evidence>
<keyword evidence="14" id="KW-1185">Reference proteome</keyword>
<dbReference type="PROSITE" id="PS52015">
    <property type="entry name" value="TONB_CTD"/>
    <property type="match status" value="1"/>
</dbReference>
<name>A0ABS8UDA2_9GAMM</name>
<dbReference type="InterPro" id="IPR051045">
    <property type="entry name" value="TonB-dependent_transducer"/>
</dbReference>
<evidence type="ECO:0000256" key="9">
    <source>
        <dbReference type="ARBA" id="ARBA00023136"/>
    </source>
</evidence>
<sequence length="224" mass="23591">MSASSPPLSVRLRRTVRDVMPSGRAWWFVVGGCVAGVLLFAVLWLARPSTDAAGDGEDTSAVAGDRAMTPLPAPLPAAGSTDRGFDYASPQDTRTPVRIDAHVPQTAPAPAPVAAPVDQAPAAPVTTAATDLPTSVPRPVSTQQPEYPRASMRRGERGDVLLLVKVGADGRVDGVDVVSSSQHRRLDRAAVSAVRRWRFEPAMRDGQPVAGELRIPFSFAPEGG</sequence>
<evidence type="ECO:0000256" key="1">
    <source>
        <dbReference type="ARBA" id="ARBA00004383"/>
    </source>
</evidence>
<dbReference type="SUPFAM" id="SSF74653">
    <property type="entry name" value="TolA/TonB C-terminal domain"/>
    <property type="match status" value="1"/>
</dbReference>
<evidence type="ECO:0000256" key="5">
    <source>
        <dbReference type="ARBA" id="ARBA00022519"/>
    </source>
</evidence>
<keyword evidence="4 10" id="KW-1003">Cell membrane</keyword>
<dbReference type="NCBIfam" id="TIGR01352">
    <property type="entry name" value="tonB_Cterm"/>
    <property type="match status" value="1"/>
</dbReference>
<dbReference type="RefSeq" id="WP_232135571.1">
    <property type="nucleotide sequence ID" value="NZ_CP089507.1"/>
</dbReference>
<evidence type="ECO:0000256" key="4">
    <source>
        <dbReference type="ARBA" id="ARBA00022475"/>
    </source>
</evidence>
<evidence type="ECO:0000256" key="6">
    <source>
        <dbReference type="ARBA" id="ARBA00022692"/>
    </source>
</evidence>
<dbReference type="PANTHER" id="PTHR33446">
    <property type="entry name" value="PROTEIN TONB-RELATED"/>
    <property type="match status" value="1"/>
</dbReference>
<evidence type="ECO:0000256" key="2">
    <source>
        <dbReference type="ARBA" id="ARBA00006555"/>
    </source>
</evidence>
<reference evidence="13" key="2">
    <citation type="journal article" date="2022" name="Syst. Appl. Microbiol.">
        <title>Physiological and genomic characterisation of Luteimonas fraxinea sp. nov., a bacterial species associated with trees tolerant to ash dieback.</title>
        <authorList>
            <person name="Ulrich K."/>
            <person name="Becker R."/>
            <person name="Behrendt U."/>
            <person name="Kube M."/>
            <person name="Schneck V."/>
            <person name="Ulrich A."/>
        </authorList>
    </citation>
    <scope>NUCLEOTIDE SEQUENCE</scope>
    <source>
        <strain evidence="13">A1P009</strain>
    </source>
</reference>
<dbReference type="InterPro" id="IPR037682">
    <property type="entry name" value="TonB_C"/>
</dbReference>
<keyword evidence="7 10" id="KW-0653">Protein transport</keyword>
<evidence type="ECO:0000256" key="8">
    <source>
        <dbReference type="ARBA" id="ARBA00022989"/>
    </source>
</evidence>
<feature type="transmembrane region" description="Helical" evidence="10">
    <location>
        <begin position="25"/>
        <end position="46"/>
    </location>
</feature>
<dbReference type="Pfam" id="PF03544">
    <property type="entry name" value="TonB_C"/>
    <property type="match status" value="1"/>
</dbReference>
<gene>
    <name evidence="13" type="ORF">LTT95_07095</name>
</gene>
<accession>A0ABS8UDA2</accession>
<evidence type="ECO:0000313" key="14">
    <source>
        <dbReference type="Proteomes" id="UP001430360"/>
    </source>
</evidence>
<evidence type="ECO:0000256" key="7">
    <source>
        <dbReference type="ARBA" id="ARBA00022927"/>
    </source>
</evidence>
<evidence type="ECO:0000313" key="13">
    <source>
        <dbReference type="EMBL" id="MCD9096706.1"/>
    </source>
</evidence>
<dbReference type="EMBL" id="JAJQKU010000002">
    <property type="protein sequence ID" value="MCD9096706.1"/>
    <property type="molecule type" value="Genomic_DNA"/>
</dbReference>
<comment type="function">
    <text evidence="10">Interacts with outer membrane receptor proteins that carry out high-affinity binding and energy dependent uptake into the periplasmic space of specific substrates. It could act to transduce energy from the cytoplasmic membrane to specific energy-requiring processes in the outer membrane, resulting in the release into the periplasm of ligands bound by these outer membrane proteins.</text>
</comment>
<evidence type="ECO:0000256" key="3">
    <source>
        <dbReference type="ARBA" id="ARBA00022448"/>
    </source>
</evidence>
<dbReference type="InterPro" id="IPR006260">
    <property type="entry name" value="TonB/TolA_C"/>
</dbReference>
<dbReference type="Proteomes" id="UP001430360">
    <property type="component" value="Unassembled WGS sequence"/>
</dbReference>
<feature type="region of interest" description="Disordered" evidence="11">
    <location>
        <begin position="50"/>
        <end position="71"/>
    </location>
</feature>
<comment type="subcellular location">
    <subcellularLocation>
        <location evidence="1 10">Cell inner membrane</location>
        <topology evidence="1 10">Single-pass membrane protein</topology>
        <orientation evidence="1 10">Periplasmic side</orientation>
    </subcellularLocation>
</comment>
<keyword evidence="9 10" id="KW-0472">Membrane</keyword>
<dbReference type="PRINTS" id="PR01374">
    <property type="entry name" value="TONBPROTEIN"/>
</dbReference>
<dbReference type="InterPro" id="IPR003538">
    <property type="entry name" value="TonB"/>
</dbReference>
<proteinExistence type="inferred from homology"/>
<keyword evidence="3 10" id="KW-0813">Transport</keyword>
<organism evidence="13 14">
    <name type="scientific">Luteimonas fraxinea</name>
    <dbReference type="NCBI Taxonomy" id="2901869"/>
    <lineage>
        <taxon>Bacteria</taxon>
        <taxon>Pseudomonadati</taxon>
        <taxon>Pseudomonadota</taxon>
        <taxon>Gammaproteobacteria</taxon>
        <taxon>Lysobacterales</taxon>
        <taxon>Lysobacteraceae</taxon>
        <taxon>Luteimonas</taxon>
    </lineage>
</organism>
<feature type="domain" description="TonB C-terminal" evidence="12">
    <location>
        <begin position="132"/>
        <end position="224"/>
    </location>
</feature>
<comment type="caution">
    <text evidence="13">The sequence shown here is derived from an EMBL/GenBank/DDBJ whole genome shotgun (WGS) entry which is preliminary data.</text>
</comment>
<comment type="similarity">
    <text evidence="2 10">Belongs to the TonB family.</text>
</comment>
<reference evidence="13" key="1">
    <citation type="submission" date="2021-12" db="EMBL/GenBank/DDBJ databases">
        <authorList>
            <person name="Ulrich A."/>
        </authorList>
    </citation>
    <scope>NUCLEOTIDE SEQUENCE</scope>
    <source>
        <strain evidence="13">A1P009</strain>
    </source>
</reference>